<proteinExistence type="predicted"/>
<accession>A0A6N2K539</accession>
<dbReference type="AlphaFoldDB" id="A0A6N2K539"/>
<reference evidence="1" key="1">
    <citation type="submission" date="2019-03" db="EMBL/GenBank/DDBJ databases">
        <authorList>
            <person name="Mank J."/>
            <person name="Almeida P."/>
        </authorList>
    </citation>
    <scope>NUCLEOTIDE SEQUENCE</scope>
    <source>
        <strain evidence="1">78183</strain>
    </source>
</reference>
<dbReference type="EMBL" id="CAADRP010000001">
    <property type="protein sequence ID" value="VFU19766.1"/>
    <property type="molecule type" value="Genomic_DNA"/>
</dbReference>
<name>A0A6N2K539_SALVM</name>
<evidence type="ECO:0000313" key="1">
    <source>
        <dbReference type="EMBL" id="VFU19766.1"/>
    </source>
</evidence>
<gene>
    <name evidence="1" type="ORF">SVIM_LOCUS438</name>
</gene>
<sequence length="75" mass="8509">MSLNFLANSLSRYLSSSLVQGIFSFSASLNKGMCTFCFIELHKKMVSSVPLCIGFLECNCLMLQKLDHRHLFIED</sequence>
<organism evidence="1">
    <name type="scientific">Salix viminalis</name>
    <name type="common">Common osier</name>
    <name type="synonym">Basket willow</name>
    <dbReference type="NCBI Taxonomy" id="40686"/>
    <lineage>
        <taxon>Eukaryota</taxon>
        <taxon>Viridiplantae</taxon>
        <taxon>Streptophyta</taxon>
        <taxon>Embryophyta</taxon>
        <taxon>Tracheophyta</taxon>
        <taxon>Spermatophyta</taxon>
        <taxon>Magnoliopsida</taxon>
        <taxon>eudicotyledons</taxon>
        <taxon>Gunneridae</taxon>
        <taxon>Pentapetalae</taxon>
        <taxon>rosids</taxon>
        <taxon>fabids</taxon>
        <taxon>Malpighiales</taxon>
        <taxon>Salicaceae</taxon>
        <taxon>Saliceae</taxon>
        <taxon>Salix</taxon>
    </lineage>
</organism>
<protein>
    <submittedName>
        <fullName evidence="1">Uncharacterized protein</fullName>
    </submittedName>
</protein>